<evidence type="ECO:0000313" key="2">
    <source>
        <dbReference type="EMBL" id="MCT9809948.1"/>
    </source>
</evidence>
<gene>
    <name evidence="2" type="primary">napE</name>
    <name evidence="2" type="ORF">N0K08_04835</name>
</gene>
<dbReference type="RefSeq" id="WP_261498927.1">
    <property type="nucleotide sequence ID" value="NZ_JAODYH010000003.1"/>
</dbReference>
<evidence type="ECO:0000256" key="1">
    <source>
        <dbReference type="SAM" id="Phobius"/>
    </source>
</evidence>
<feature type="transmembrane region" description="Helical" evidence="1">
    <location>
        <begin position="20"/>
        <end position="43"/>
    </location>
</feature>
<keyword evidence="1" id="KW-0472">Membrane</keyword>
<dbReference type="InterPro" id="IPR010649">
    <property type="entry name" value="NapE_TorE"/>
</dbReference>
<dbReference type="NCBIfam" id="TIGR02973">
    <property type="entry name" value="nitrate_rd_NapE"/>
    <property type="match status" value="1"/>
</dbReference>
<dbReference type="EMBL" id="JAODYH010000003">
    <property type="protein sequence ID" value="MCT9809948.1"/>
    <property type="molecule type" value="Genomic_DNA"/>
</dbReference>
<evidence type="ECO:0000313" key="3">
    <source>
        <dbReference type="Proteomes" id="UP001525968"/>
    </source>
</evidence>
<sequence length="52" mass="5762">MSDRQFPSSAKQELRSFAFLAIVVAPVLAVGIIAAYGFLVWFYQMFSGPPHV</sequence>
<keyword evidence="1" id="KW-1133">Transmembrane helix</keyword>
<dbReference type="Pfam" id="PF06796">
    <property type="entry name" value="NapE"/>
    <property type="match status" value="1"/>
</dbReference>
<accession>A0ABT2PLF9</accession>
<keyword evidence="3" id="KW-1185">Reference proteome</keyword>
<dbReference type="InterPro" id="IPR004448">
    <property type="entry name" value="Nitrate_reductase_NapE"/>
</dbReference>
<protein>
    <submittedName>
        <fullName evidence="2">Periplasmic nitrate reductase, NapE protein</fullName>
    </submittedName>
</protein>
<comment type="caution">
    <text evidence="2">The sequence shown here is derived from an EMBL/GenBank/DDBJ whole genome shotgun (WGS) entry which is preliminary data.</text>
</comment>
<name>A0ABT2PLF9_9BURK</name>
<dbReference type="Proteomes" id="UP001525968">
    <property type="component" value="Unassembled WGS sequence"/>
</dbReference>
<proteinExistence type="predicted"/>
<reference evidence="2 3" key="1">
    <citation type="submission" date="2022-09" db="EMBL/GenBank/DDBJ databases">
        <title>Draft genome of isolate Be4.</title>
        <authorList>
            <person name="Sanchez-Castro I."/>
            <person name="Martinez-Rodriguez P."/>
            <person name="Descostes M."/>
            <person name="Merroun M."/>
        </authorList>
    </citation>
    <scope>NUCLEOTIDE SEQUENCE [LARGE SCALE GENOMIC DNA]</scope>
    <source>
        <strain evidence="2 3">Be4</strain>
    </source>
</reference>
<keyword evidence="1" id="KW-0812">Transmembrane</keyword>
<organism evidence="2 3">
    <name type="scientific">Acidovorax bellezanensis</name>
    <dbReference type="NCBI Taxonomy" id="2976702"/>
    <lineage>
        <taxon>Bacteria</taxon>
        <taxon>Pseudomonadati</taxon>
        <taxon>Pseudomonadota</taxon>
        <taxon>Betaproteobacteria</taxon>
        <taxon>Burkholderiales</taxon>
        <taxon>Comamonadaceae</taxon>
        <taxon>Acidovorax</taxon>
    </lineage>
</organism>